<evidence type="ECO:0000256" key="4">
    <source>
        <dbReference type="ARBA" id="ARBA00023136"/>
    </source>
</evidence>
<evidence type="ECO:0000313" key="6">
    <source>
        <dbReference type="EMBL" id="SHI69704.1"/>
    </source>
</evidence>
<dbReference type="OrthoDB" id="327939at2"/>
<accession>A0A1M6D929</accession>
<feature type="transmembrane region" description="Helical" evidence="5">
    <location>
        <begin position="63"/>
        <end position="83"/>
    </location>
</feature>
<evidence type="ECO:0000256" key="3">
    <source>
        <dbReference type="ARBA" id="ARBA00022989"/>
    </source>
</evidence>
<organism evidence="6 7">
    <name type="scientific">Aquimarina spongiae</name>
    <dbReference type="NCBI Taxonomy" id="570521"/>
    <lineage>
        <taxon>Bacteria</taxon>
        <taxon>Pseudomonadati</taxon>
        <taxon>Bacteroidota</taxon>
        <taxon>Flavobacteriia</taxon>
        <taxon>Flavobacteriales</taxon>
        <taxon>Flavobacteriaceae</taxon>
        <taxon>Aquimarina</taxon>
    </lineage>
</organism>
<dbReference type="GO" id="GO:0016020">
    <property type="term" value="C:membrane"/>
    <property type="evidence" value="ECO:0007669"/>
    <property type="project" value="UniProtKB-SubCell"/>
</dbReference>
<dbReference type="RefSeq" id="WP_073315274.1">
    <property type="nucleotide sequence ID" value="NZ_FQYP01000002.1"/>
</dbReference>
<keyword evidence="4 5" id="KW-0472">Membrane</keyword>
<gene>
    <name evidence="6" type="ORF">SAMN04488508_102496</name>
</gene>
<reference evidence="7" key="1">
    <citation type="submission" date="2016-11" db="EMBL/GenBank/DDBJ databases">
        <authorList>
            <person name="Varghese N."/>
            <person name="Submissions S."/>
        </authorList>
    </citation>
    <scope>NUCLEOTIDE SEQUENCE [LARGE SCALE GENOMIC DNA]</scope>
    <source>
        <strain evidence="7">DSM 22623</strain>
    </source>
</reference>
<dbReference type="EMBL" id="FQYP01000002">
    <property type="protein sequence ID" value="SHI69704.1"/>
    <property type="molecule type" value="Genomic_DNA"/>
</dbReference>
<evidence type="ECO:0000256" key="1">
    <source>
        <dbReference type="ARBA" id="ARBA00004141"/>
    </source>
</evidence>
<evidence type="ECO:0000313" key="7">
    <source>
        <dbReference type="Proteomes" id="UP000184432"/>
    </source>
</evidence>
<dbReference type="AlphaFoldDB" id="A0A1M6D929"/>
<name>A0A1M6D929_9FLAO</name>
<keyword evidence="3 5" id="KW-1133">Transmembrane helix</keyword>
<dbReference type="Proteomes" id="UP000184432">
    <property type="component" value="Unassembled WGS sequence"/>
</dbReference>
<dbReference type="Pfam" id="PF07681">
    <property type="entry name" value="DoxX"/>
    <property type="match status" value="1"/>
</dbReference>
<dbReference type="InterPro" id="IPR032808">
    <property type="entry name" value="DoxX"/>
</dbReference>
<dbReference type="PANTHER" id="PTHR36974:SF1">
    <property type="entry name" value="DOXX FAMILY MEMBRANE PROTEIN"/>
    <property type="match status" value="1"/>
</dbReference>
<evidence type="ECO:0000256" key="2">
    <source>
        <dbReference type="ARBA" id="ARBA00022692"/>
    </source>
</evidence>
<keyword evidence="2 5" id="KW-0812">Transmembrane</keyword>
<sequence>MSWHLYVLSFIFIIAGIFHFIRPKAFMRIMPLYIPYHKFWVYLSGVFEVLAGVGLIFESTRIFSLLLIIIMLVLFFPVHVHMLINKKAGLNLPKWVLILRLLLQFALIYWVYQYV</sequence>
<dbReference type="PANTHER" id="PTHR36974">
    <property type="entry name" value="MEMBRANE PROTEIN-RELATED"/>
    <property type="match status" value="1"/>
</dbReference>
<dbReference type="STRING" id="570521.SAMN04488508_102496"/>
<proteinExistence type="predicted"/>
<feature type="transmembrane region" description="Helical" evidence="5">
    <location>
        <begin position="95"/>
        <end position="112"/>
    </location>
</feature>
<feature type="transmembrane region" description="Helical" evidence="5">
    <location>
        <begin position="6"/>
        <end position="27"/>
    </location>
</feature>
<evidence type="ECO:0000256" key="5">
    <source>
        <dbReference type="SAM" id="Phobius"/>
    </source>
</evidence>
<keyword evidence="7" id="KW-1185">Reference proteome</keyword>
<feature type="transmembrane region" description="Helical" evidence="5">
    <location>
        <begin position="39"/>
        <end position="57"/>
    </location>
</feature>
<comment type="subcellular location">
    <subcellularLocation>
        <location evidence="1">Membrane</location>
        <topology evidence="1">Multi-pass membrane protein</topology>
    </subcellularLocation>
</comment>
<protein>
    <submittedName>
        <fullName evidence="6">Uncharacterized membrane protein</fullName>
    </submittedName>
</protein>